<keyword evidence="1" id="KW-0812">Transmembrane</keyword>
<protein>
    <submittedName>
        <fullName evidence="2">Uncharacterized protein</fullName>
    </submittedName>
</protein>
<organism evidence="2 3">
    <name type="scientific">Laceyella tengchongensis</name>
    <dbReference type="NCBI Taxonomy" id="574699"/>
    <lineage>
        <taxon>Bacteria</taxon>
        <taxon>Bacillati</taxon>
        <taxon>Bacillota</taxon>
        <taxon>Bacilli</taxon>
        <taxon>Bacillales</taxon>
        <taxon>Thermoactinomycetaceae</taxon>
        <taxon>Laceyella</taxon>
    </lineage>
</organism>
<feature type="transmembrane region" description="Helical" evidence="1">
    <location>
        <begin position="7"/>
        <end position="25"/>
    </location>
</feature>
<accession>A0AA45WPI8</accession>
<gene>
    <name evidence="2" type="ORF">SAMN06265361_10417</name>
</gene>
<feature type="transmembrane region" description="Helical" evidence="1">
    <location>
        <begin position="31"/>
        <end position="51"/>
    </location>
</feature>
<feature type="transmembrane region" description="Helical" evidence="1">
    <location>
        <begin position="63"/>
        <end position="81"/>
    </location>
</feature>
<reference evidence="2" key="1">
    <citation type="submission" date="2017-05" db="EMBL/GenBank/DDBJ databases">
        <authorList>
            <person name="Varghese N."/>
            <person name="Submissions S."/>
        </authorList>
    </citation>
    <scope>NUCLEOTIDE SEQUENCE</scope>
    <source>
        <strain evidence="2">DSM 45262</strain>
    </source>
</reference>
<dbReference type="EMBL" id="FXTU01000004">
    <property type="protein sequence ID" value="SMP22146.1"/>
    <property type="molecule type" value="Genomic_DNA"/>
</dbReference>
<name>A0AA45WPI8_9BACL</name>
<keyword evidence="3" id="KW-1185">Reference proteome</keyword>
<dbReference type="AlphaFoldDB" id="A0AA45WPI8"/>
<evidence type="ECO:0000313" key="3">
    <source>
        <dbReference type="Proteomes" id="UP001157946"/>
    </source>
</evidence>
<evidence type="ECO:0000256" key="1">
    <source>
        <dbReference type="SAM" id="Phobius"/>
    </source>
</evidence>
<evidence type="ECO:0000313" key="2">
    <source>
        <dbReference type="EMBL" id="SMP22146.1"/>
    </source>
</evidence>
<sequence length="84" mass="9346">MVDDPRSRMWGVGLLFLAFVLALLLKQAFFAHLLGVGLAMVVWTKLAALFPRKLSDFSLAQKVLYVFLMLSVFGLTMALVTNRG</sequence>
<keyword evidence="1" id="KW-0472">Membrane</keyword>
<keyword evidence="1" id="KW-1133">Transmembrane helix</keyword>
<comment type="caution">
    <text evidence="2">The sequence shown here is derived from an EMBL/GenBank/DDBJ whole genome shotgun (WGS) entry which is preliminary data.</text>
</comment>
<dbReference type="Proteomes" id="UP001157946">
    <property type="component" value="Unassembled WGS sequence"/>
</dbReference>
<proteinExistence type="predicted"/>